<dbReference type="Pfam" id="PF04932">
    <property type="entry name" value="Wzy_C"/>
    <property type="match status" value="1"/>
</dbReference>
<feature type="transmembrane region" description="Helical" evidence="6">
    <location>
        <begin position="80"/>
        <end position="99"/>
    </location>
</feature>
<dbReference type="RefSeq" id="WP_238181234.1">
    <property type="nucleotide sequence ID" value="NZ_BPRB01000040.1"/>
</dbReference>
<proteinExistence type="predicted"/>
<dbReference type="InterPro" id="IPR007016">
    <property type="entry name" value="O-antigen_ligase-rel_domated"/>
</dbReference>
<evidence type="ECO:0000256" key="5">
    <source>
        <dbReference type="SAM" id="MobiDB-lite"/>
    </source>
</evidence>
<evidence type="ECO:0000259" key="7">
    <source>
        <dbReference type="Pfam" id="PF04932"/>
    </source>
</evidence>
<comment type="subcellular location">
    <subcellularLocation>
        <location evidence="1">Membrane</location>
        <topology evidence="1">Multi-pass membrane protein</topology>
    </subcellularLocation>
</comment>
<keyword evidence="2 6" id="KW-0812">Transmembrane</keyword>
<feature type="transmembrane region" description="Helical" evidence="6">
    <location>
        <begin position="227"/>
        <end position="256"/>
    </location>
</feature>
<feature type="compositionally biased region" description="Basic and acidic residues" evidence="5">
    <location>
        <begin position="495"/>
        <end position="504"/>
    </location>
</feature>
<gene>
    <name evidence="8" type="ORF">MPOCJGCO_0690</name>
</gene>
<evidence type="ECO:0000256" key="1">
    <source>
        <dbReference type="ARBA" id="ARBA00004141"/>
    </source>
</evidence>
<name>A0ABQ4TV82_9HYPH</name>
<keyword evidence="3 6" id="KW-1133">Transmembrane helix</keyword>
<dbReference type="EMBL" id="BPRB01000040">
    <property type="protein sequence ID" value="GJE58608.1"/>
    <property type="molecule type" value="Genomic_DNA"/>
</dbReference>
<keyword evidence="4 6" id="KW-0472">Membrane</keyword>
<comment type="caution">
    <text evidence="8">The sequence shown here is derived from an EMBL/GenBank/DDBJ whole genome shotgun (WGS) entry which is preliminary data.</text>
</comment>
<feature type="domain" description="O-antigen ligase-related" evidence="7">
    <location>
        <begin position="230"/>
        <end position="331"/>
    </location>
</feature>
<keyword evidence="9" id="KW-1185">Reference proteome</keyword>
<feature type="transmembrane region" description="Helical" evidence="6">
    <location>
        <begin position="394"/>
        <end position="423"/>
    </location>
</feature>
<feature type="transmembrane region" description="Helical" evidence="6">
    <location>
        <begin position="354"/>
        <end position="373"/>
    </location>
</feature>
<feature type="region of interest" description="Disordered" evidence="5">
    <location>
        <begin position="467"/>
        <end position="504"/>
    </location>
</feature>
<reference evidence="8" key="1">
    <citation type="journal article" date="2021" name="Front. Microbiol.">
        <title>Comprehensive Comparative Genomics and Phenotyping of Methylobacterium Species.</title>
        <authorList>
            <person name="Alessa O."/>
            <person name="Ogura Y."/>
            <person name="Fujitani Y."/>
            <person name="Takami H."/>
            <person name="Hayashi T."/>
            <person name="Sahin N."/>
            <person name="Tani A."/>
        </authorList>
    </citation>
    <scope>NUCLEOTIDE SEQUENCE</scope>
    <source>
        <strain evidence="8">DSM 23632</strain>
    </source>
</reference>
<sequence>MTPATTADAGFGRPGAIAMGRRVAAAPARAPFWAAVLLLGSYLGPSEMTIKLGVAMTTLRLALLVMLVWGAVVMARRLAAGTYVPVMSDGIVLLLVFWMELSLFATTGTEGLASALGVRPVEFLSAYLAGRFLFSTREGLDAFVQVLLVLVGLLVLLGLLDMAAGENILGRLAKQFFVPDRTVLYVTQYRMGLPRARGSFEHAILFGTFFSVCAPLLYYLSRGALTWVAALGLCLCGIVLALSSAPMLSFFIFATLATFDRILNRAPWRWSALLVMVVYVVLVTLFFVEDPLRTMVESFTLEPQTGIYRFLIWEWVAYNLQPTPWFGIGGKDWVRLSGMVSSVDALWLGQALNAGYVGVALLALSIVGAFFVWPRSAAILRHEPWIDTGRKAVSIALVQMVFVSFTVHYWGTCWAFFALLIGIQAGLSEARRLDVSAAARKGSFPVRPRGLVPIPFAPRGSLPALRQRTLPAPADPGRVHPGRPAIARLGGSATGHDEARRSDA</sequence>
<organism evidence="8 9">
    <name type="scientific">Methylobacterium trifolii</name>
    <dbReference type="NCBI Taxonomy" id="1003092"/>
    <lineage>
        <taxon>Bacteria</taxon>
        <taxon>Pseudomonadati</taxon>
        <taxon>Pseudomonadota</taxon>
        <taxon>Alphaproteobacteria</taxon>
        <taxon>Hyphomicrobiales</taxon>
        <taxon>Methylobacteriaceae</taxon>
        <taxon>Methylobacterium</taxon>
    </lineage>
</organism>
<feature type="transmembrane region" description="Helical" evidence="6">
    <location>
        <begin position="142"/>
        <end position="164"/>
    </location>
</feature>
<feature type="transmembrane region" description="Helical" evidence="6">
    <location>
        <begin position="268"/>
        <end position="288"/>
    </location>
</feature>
<evidence type="ECO:0000313" key="8">
    <source>
        <dbReference type="EMBL" id="GJE58608.1"/>
    </source>
</evidence>
<evidence type="ECO:0000256" key="6">
    <source>
        <dbReference type="SAM" id="Phobius"/>
    </source>
</evidence>
<evidence type="ECO:0000256" key="4">
    <source>
        <dbReference type="ARBA" id="ARBA00023136"/>
    </source>
</evidence>
<dbReference type="PANTHER" id="PTHR37422">
    <property type="entry name" value="TEICHURONIC ACID BIOSYNTHESIS PROTEIN TUAE"/>
    <property type="match status" value="1"/>
</dbReference>
<dbReference type="PANTHER" id="PTHR37422:SF13">
    <property type="entry name" value="LIPOPOLYSACCHARIDE BIOSYNTHESIS PROTEIN PA4999-RELATED"/>
    <property type="match status" value="1"/>
</dbReference>
<feature type="transmembrane region" description="Helical" evidence="6">
    <location>
        <begin position="50"/>
        <end position="73"/>
    </location>
</feature>
<evidence type="ECO:0000256" key="2">
    <source>
        <dbReference type="ARBA" id="ARBA00022692"/>
    </source>
</evidence>
<evidence type="ECO:0000256" key="3">
    <source>
        <dbReference type="ARBA" id="ARBA00022989"/>
    </source>
</evidence>
<reference evidence="8" key="2">
    <citation type="submission" date="2021-08" db="EMBL/GenBank/DDBJ databases">
        <authorList>
            <person name="Tani A."/>
            <person name="Ola A."/>
            <person name="Ogura Y."/>
            <person name="Katsura K."/>
            <person name="Hayashi T."/>
        </authorList>
    </citation>
    <scope>NUCLEOTIDE SEQUENCE</scope>
    <source>
        <strain evidence="8">DSM 23632</strain>
    </source>
</reference>
<accession>A0ABQ4TV82</accession>
<protein>
    <recommendedName>
        <fullName evidence="7">O-antigen ligase-related domain-containing protein</fullName>
    </recommendedName>
</protein>
<dbReference type="Proteomes" id="UP001055057">
    <property type="component" value="Unassembled WGS sequence"/>
</dbReference>
<feature type="transmembrane region" description="Helical" evidence="6">
    <location>
        <begin position="200"/>
        <end position="221"/>
    </location>
</feature>
<evidence type="ECO:0000313" key="9">
    <source>
        <dbReference type="Proteomes" id="UP001055057"/>
    </source>
</evidence>
<dbReference type="InterPro" id="IPR051533">
    <property type="entry name" value="WaaL-like"/>
</dbReference>